<reference evidence="4" key="2">
    <citation type="submission" date="2023-05" db="EMBL/GenBank/DDBJ databases">
        <authorList>
            <person name="Schelkunov M.I."/>
        </authorList>
    </citation>
    <scope>NUCLEOTIDE SEQUENCE</scope>
    <source>
        <strain evidence="4">Hsosn_3</strain>
        <tissue evidence="4">Leaf</tissue>
    </source>
</reference>
<keyword evidence="5" id="KW-1185">Reference proteome</keyword>
<dbReference type="PANTHER" id="PTHR47965">
    <property type="entry name" value="ASPARTYL PROTEASE-RELATED"/>
    <property type="match status" value="1"/>
</dbReference>
<evidence type="ECO:0000259" key="3">
    <source>
        <dbReference type="PROSITE" id="PS51767"/>
    </source>
</evidence>
<feature type="domain" description="Peptidase A1" evidence="3">
    <location>
        <begin position="45"/>
        <end position="141"/>
    </location>
</feature>
<keyword evidence="2" id="KW-0732">Signal</keyword>
<evidence type="ECO:0000256" key="2">
    <source>
        <dbReference type="SAM" id="SignalP"/>
    </source>
</evidence>
<dbReference type="InterPro" id="IPR033121">
    <property type="entry name" value="PEPTIDASE_A1"/>
</dbReference>
<proteinExistence type="inferred from homology"/>
<dbReference type="Proteomes" id="UP001237642">
    <property type="component" value="Unassembled WGS sequence"/>
</dbReference>
<evidence type="ECO:0000313" key="4">
    <source>
        <dbReference type="EMBL" id="KAK1351733.1"/>
    </source>
</evidence>
<dbReference type="InterPro" id="IPR001461">
    <property type="entry name" value="Aspartic_peptidase_A1"/>
</dbReference>
<comment type="similarity">
    <text evidence="1">Belongs to the peptidase A1 family.</text>
</comment>
<dbReference type="AlphaFoldDB" id="A0AAD8GPG9"/>
<evidence type="ECO:0000256" key="1">
    <source>
        <dbReference type="ARBA" id="ARBA00007447"/>
    </source>
</evidence>
<dbReference type="InterPro" id="IPR032861">
    <property type="entry name" value="TAXi_N"/>
</dbReference>
<feature type="chain" id="PRO_5042079039" evidence="2">
    <location>
        <begin position="24"/>
        <end position="141"/>
    </location>
</feature>
<evidence type="ECO:0000313" key="5">
    <source>
        <dbReference type="Proteomes" id="UP001237642"/>
    </source>
</evidence>
<dbReference type="Gene3D" id="2.40.70.10">
    <property type="entry name" value="Acid Proteases"/>
    <property type="match status" value="1"/>
</dbReference>
<organism evidence="4 5">
    <name type="scientific">Heracleum sosnowskyi</name>
    <dbReference type="NCBI Taxonomy" id="360622"/>
    <lineage>
        <taxon>Eukaryota</taxon>
        <taxon>Viridiplantae</taxon>
        <taxon>Streptophyta</taxon>
        <taxon>Embryophyta</taxon>
        <taxon>Tracheophyta</taxon>
        <taxon>Spermatophyta</taxon>
        <taxon>Magnoliopsida</taxon>
        <taxon>eudicotyledons</taxon>
        <taxon>Gunneridae</taxon>
        <taxon>Pentapetalae</taxon>
        <taxon>asterids</taxon>
        <taxon>campanulids</taxon>
        <taxon>Apiales</taxon>
        <taxon>Apiaceae</taxon>
        <taxon>Apioideae</taxon>
        <taxon>apioid superclade</taxon>
        <taxon>Tordylieae</taxon>
        <taxon>Tordyliinae</taxon>
        <taxon>Heracleum</taxon>
    </lineage>
</organism>
<feature type="signal peptide" evidence="2">
    <location>
        <begin position="1"/>
        <end position="23"/>
    </location>
</feature>
<dbReference type="PROSITE" id="PS51767">
    <property type="entry name" value="PEPTIDASE_A1"/>
    <property type="match status" value="1"/>
</dbReference>
<dbReference type="PANTHER" id="PTHR47965:SF22">
    <property type="entry name" value="EUKARYOTIC ASPARTYL PROTEASE FAMILY PROTEIN"/>
    <property type="match status" value="1"/>
</dbReference>
<accession>A0AAD8GPG9</accession>
<dbReference type="InterPro" id="IPR021109">
    <property type="entry name" value="Peptidase_aspartic_dom_sf"/>
</dbReference>
<dbReference type="EMBL" id="JAUIZM010000027">
    <property type="protein sequence ID" value="KAK1351733.1"/>
    <property type="molecule type" value="Genomic_DNA"/>
</dbReference>
<dbReference type="GO" id="GO:0006508">
    <property type="term" value="P:proteolysis"/>
    <property type="evidence" value="ECO:0007669"/>
    <property type="project" value="InterPro"/>
</dbReference>
<gene>
    <name evidence="4" type="ORF">POM88_054016</name>
</gene>
<dbReference type="SUPFAM" id="SSF50630">
    <property type="entry name" value="Acid proteases"/>
    <property type="match status" value="1"/>
</dbReference>
<comment type="caution">
    <text evidence="4">The sequence shown here is derived from an EMBL/GenBank/DDBJ whole genome shotgun (WGS) entry which is preliminary data.</text>
</comment>
<dbReference type="Pfam" id="PF14543">
    <property type="entry name" value="TAXi_N"/>
    <property type="match status" value="1"/>
</dbReference>
<reference evidence="4" key="1">
    <citation type="submission" date="2023-02" db="EMBL/GenBank/DDBJ databases">
        <title>Genome of toxic invasive species Heracleum sosnowskyi carries increased number of genes despite the absence of recent whole-genome duplications.</title>
        <authorList>
            <person name="Schelkunov M."/>
            <person name="Shtratnikova V."/>
            <person name="Makarenko M."/>
            <person name="Klepikova A."/>
            <person name="Omelchenko D."/>
            <person name="Novikova G."/>
            <person name="Obukhova E."/>
            <person name="Bogdanov V."/>
            <person name="Penin A."/>
            <person name="Logacheva M."/>
        </authorList>
    </citation>
    <scope>NUCLEOTIDE SEQUENCE</scope>
    <source>
        <strain evidence="4">Hsosn_3</strain>
        <tissue evidence="4">Leaf</tissue>
    </source>
</reference>
<name>A0AAD8GPG9_9APIA</name>
<sequence length="141" mass="15217">MASYSAIHLFLSCCLLFIVSSIAQTTTRPKGIILPVTKDPSTLQYITEIKQRTPLVPVKLAVDLGGPFIWVDCDKGYATSSYRPSRCNSASCSLSKASSCLTECYSPSRPGCTNNTCMLFPENQYAPIATSGTLGYDVLSV</sequence>
<protein>
    <submittedName>
        <fullName evidence="4">Extracellular dermal glycoprotein</fullName>
    </submittedName>
</protein>
<dbReference type="GO" id="GO:0004190">
    <property type="term" value="F:aspartic-type endopeptidase activity"/>
    <property type="evidence" value="ECO:0007669"/>
    <property type="project" value="InterPro"/>
</dbReference>